<dbReference type="PANTHER" id="PTHR12673:SF62">
    <property type="entry name" value="PLECKSTRIN DOMAIN-CONTAINING PROTEIN"/>
    <property type="match status" value="1"/>
</dbReference>
<feature type="compositionally biased region" description="Low complexity" evidence="1">
    <location>
        <begin position="490"/>
        <end position="506"/>
    </location>
</feature>
<accession>L8GHT1</accession>
<dbReference type="InterPro" id="IPR001849">
    <property type="entry name" value="PH_domain"/>
</dbReference>
<feature type="domain" description="PH" evidence="2">
    <location>
        <begin position="90"/>
        <end position="212"/>
    </location>
</feature>
<dbReference type="Pfam" id="PF00621">
    <property type="entry name" value="RhoGEF"/>
    <property type="match status" value="1"/>
</dbReference>
<evidence type="ECO:0000313" key="5">
    <source>
        <dbReference type="Proteomes" id="UP000011083"/>
    </source>
</evidence>
<dbReference type="OMA" id="CDICANK"/>
<dbReference type="Proteomes" id="UP000011083">
    <property type="component" value="Unassembled WGS sequence"/>
</dbReference>
<dbReference type="PANTHER" id="PTHR12673">
    <property type="entry name" value="FACIOGENITAL DYSPLASIA PROTEIN"/>
    <property type="match status" value="1"/>
</dbReference>
<dbReference type="InterPro" id="IPR035899">
    <property type="entry name" value="DBL_dom_sf"/>
</dbReference>
<dbReference type="SMART" id="SM00233">
    <property type="entry name" value="PH"/>
    <property type="match status" value="1"/>
</dbReference>
<dbReference type="SUPFAM" id="SSF50729">
    <property type="entry name" value="PH domain-like"/>
    <property type="match status" value="1"/>
</dbReference>
<protein>
    <submittedName>
        <fullName evidence="4">Zn fingercontaining protein</fullName>
    </submittedName>
</protein>
<reference evidence="4 5" key="1">
    <citation type="journal article" date="2013" name="Genome Biol.">
        <title>Genome of Acanthamoeba castellanii highlights extensive lateral gene transfer and early evolution of tyrosine kinase signaling.</title>
        <authorList>
            <person name="Clarke M."/>
            <person name="Lohan A.J."/>
            <person name="Liu B."/>
            <person name="Lagkouvardos I."/>
            <person name="Roy S."/>
            <person name="Zafar N."/>
            <person name="Bertelli C."/>
            <person name="Schilde C."/>
            <person name="Kianianmomeni A."/>
            <person name="Burglin T.R."/>
            <person name="Frech C."/>
            <person name="Turcotte B."/>
            <person name="Kopec K.O."/>
            <person name="Synnott J.M."/>
            <person name="Choo C."/>
            <person name="Paponov I."/>
            <person name="Finkler A."/>
            <person name="Soon Heng Tan C."/>
            <person name="Hutchins A.P."/>
            <person name="Weinmeier T."/>
            <person name="Rattei T."/>
            <person name="Chu J.S."/>
            <person name="Gimenez G."/>
            <person name="Irimia M."/>
            <person name="Rigden D.J."/>
            <person name="Fitzpatrick D.A."/>
            <person name="Lorenzo-Morales J."/>
            <person name="Bateman A."/>
            <person name="Chiu C.H."/>
            <person name="Tang P."/>
            <person name="Hegemann P."/>
            <person name="Fromm H."/>
            <person name="Raoult D."/>
            <person name="Greub G."/>
            <person name="Miranda-Saavedra D."/>
            <person name="Chen N."/>
            <person name="Nash P."/>
            <person name="Ginger M.L."/>
            <person name="Horn M."/>
            <person name="Schaap P."/>
            <person name="Caler L."/>
            <person name="Loftus B."/>
        </authorList>
    </citation>
    <scope>NUCLEOTIDE SEQUENCE [LARGE SCALE GENOMIC DNA]</scope>
    <source>
        <strain evidence="4 5">Neff</strain>
    </source>
</reference>
<evidence type="ECO:0000259" key="3">
    <source>
        <dbReference type="PROSITE" id="PS50010"/>
    </source>
</evidence>
<evidence type="ECO:0000256" key="1">
    <source>
        <dbReference type="SAM" id="MobiDB-lite"/>
    </source>
</evidence>
<feature type="compositionally biased region" description="Basic and acidic residues" evidence="1">
    <location>
        <begin position="323"/>
        <end position="332"/>
    </location>
</feature>
<feature type="compositionally biased region" description="Acidic residues" evidence="1">
    <location>
        <begin position="296"/>
        <end position="305"/>
    </location>
</feature>
<dbReference type="GO" id="GO:0005085">
    <property type="term" value="F:guanyl-nucleotide exchange factor activity"/>
    <property type="evidence" value="ECO:0007669"/>
    <property type="project" value="InterPro"/>
</dbReference>
<dbReference type="VEuPathDB" id="AmoebaDB:ACA1_024050"/>
<dbReference type="RefSeq" id="XP_004334432.1">
    <property type="nucleotide sequence ID" value="XM_004334384.1"/>
</dbReference>
<feature type="compositionally biased region" description="Basic and acidic residues" evidence="1">
    <location>
        <begin position="429"/>
        <end position="489"/>
    </location>
</feature>
<name>L8GHT1_ACACF</name>
<proteinExistence type="predicted"/>
<keyword evidence="5" id="KW-1185">Reference proteome</keyword>
<feature type="compositionally biased region" description="Low complexity" evidence="1">
    <location>
        <begin position="399"/>
        <end position="409"/>
    </location>
</feature>
<dbReference type="InterPro" id="IPR051092">
    <property type="entry name" value="FYVE_RhoGEF_PH"/>
</dbReference>
<dbReference type="Gene3D" id="2.30.29.30">
    <property type="entry name" value="Pleckstrin-homology domain (PH domain)/Phosphotyrosine-binding domain (PTB)"/>
    <property type="match status" value="1"/>
</dbReference>
<dbReference type="PROSITE" id="PS50010">
    <property type="entry name" value="DH_2"/>
    <property type="match status" value="1"/>
</dbReference>
<evidence type="ECO:0000313" key="4">
    <source>
        <dbReference type="EMBL" id="ELR12419.1"/>
    </source>
</evidence>
<feature type="compositionally biased region" description="Basic and acidic residues" evidence="1">
    <location>
        <begin position="269"/>
        <end position="295"/>
    </location>
</feature>
<evidence type="ECO:0000259" key="2">
    <source>
        <dbReference type="PROSITE" id="PS50003"/>
    </source>
</evidence>
<dbReference type="OrthoDB" id="660555at2759"/>
<dbReference type="AlphaFoldDB" id="L8GHT1"/>
<dbReference type="KEGG" id="acan:ACA1_024050"/>
<dbReference type="GO" id="GO:0005737">
    <property type="term" value="C:cytoplasm"/>
    <property type="evidence" value="ECO:0007669"/>
    <property type="project" value="TreeGrafter"/>
</dbReference>
<dbReference type="PROSITE" id="PS50003">
    <property type="entry name" value="PH_DOMAIN"/>
    <property type="match status" value="1"/>
</dbReference>
<feature type="compositionally biased region" description="Basic residues" evidence="1">
    <location>
        <begin position="309"/>
        <end position="322"/>
    </location>
</feature>
<sequence length="589" mass="66197">MEARRLDLLGLLIQPVQRIPRYQMLLEDLRRRSPEDHPDYQNLTLAIAEITRIANEVNAQMDKEENFLKMYKIQASFIGNVKCLVKEGRVFVREGALIKMCRKVPKKRWFFLFNDALVYGSLVGADKAEKASVYTRETAGKTSNRYTFHRMIEFGSGRQGEKNRDTFKVRDIPDSGDEKYAFQIIRHARTTYSLPSCPEKEAWMVDLQQQLATQGAATGEDEGAPVWIPDNKATDCQISKKARLSKLKTEKAVRVCTFCYNWLHTKEGEGDEESVHGAEGDESSEDKRNSGREEAKEESENEDDENNKKKPSATKKQKKEKKEKKERTRDKLGNLLSWRSDDHKRPTGNNFARLLGSYSGKSPRHGDTKEREGLDFEPVQMPSPPLSSEGPKPHSGDHASVQASSAAPVPEKDKASTVQNEEPAQAHHPLAEEQQHQHQQQREGAEAEHKSEKEQEEKEEKEEKKEEKEMEKEEKEKEKEKEKETKQSKEVTPPSTPQPATATASSVLWRRSSITPGRTSPAPLLFNAAAAAASSPAATPTSSSLSSPNRPASPALSRVSNRGQRMSIGLERVKLQAALALEAANESNQ</sequence>
<dbReference type="InterPro" id="IPR011993">
    <property type="entry name" value="PH-like_dom_sf"/>
</dbReference>
<feature type="domain" description="DH" evidence="3">
    <location>
        <begin position="1"/>
        <end position="60"/>
    </location>
</feature>
<feature type="compositionally biased region" description="Basic and acidic residues" evidence="1">
    <location>
        <begin position="364"/>
        <end position="374"/>
    </location>
</feature>
<dbReference type="GeneID" id="14912917"/>
<feature type="compositionally biased region" description="Low complexity" evidence="1">
    <location>
        <begin position="520"/>
        <end position="558"/>
    </location>
</feature>
<gene>
    <name evidence="4" type="ORF">ACA1_024050</name>
</gene>
<dbReference type="SUPFAM" id="SSF48065">
    <property type="entry name" value="DBL homology domain (DH-domain)"/>
    <property type="match status" value="1"/>
</dbReference>
<dbReference type="Gene3D" id="1.20.900.10">
    <property type="entry name" value="Dbl homology (DH) domain"/>
    <property type="match status" value="1"/>
</dbReference>
<dbReference type="InterPro" id="IPR000219">
    <property type="entry name" value="DH_dom"/>
</dbReference>
<dbReference type="EMBL" id="KB008118">
    <property type="protein sequence ID" value="ELR12419.1"/>
    <property type="molecule type" value="Genomic_DNA"/>
</dbReference>
<feature type="region of interest" description="Disordered" evidence="1">
    <location>
        <begin position="269"/>
        <end position="564"/>
    </location>
</feature>
<organism evidence="4 5">
    <name type="scientific">Acanthamoeba castellanii (strain ATCC 30010 / Neff)</name>
    <dbReference type="NCBI Taxonomy" id="1257118"/>
    <lineage>
        <taxon>Eukaryota</taxon>
        <taxon>Amoebozoa</taxon>
        <taxon>Discosea</taxon>
        <taxon>Longamoebia</taxon>
        <taxon>Centramoebida</taxon>
        <taxon>Acanthamoebidae</taxon>
        <taxon>Acanthamoeba</taxon>
    </lineage>
</organism>